<evidence type="ECO:0000256" key="3">
    <source>
        <dbReference type="ARBA" id="ARBA00022692"/>
    </source>
</evidence>
<comment type="subcellular location">
    <subcellularLocation>
        <location evidence="6">Cell membrane</location>
        <topology evidence="6">Multi-pass membrane protein</topology>
    </subcellularLocation>
    <subcellularLocation>
        <location evidence="1">Membrane</location>
        <topology evidence="1">Multi-pass membrane protein</topology>
    </subcellularLocation>
</comment>
<evidence type="ECO:0000313" key="7">
    <source>
        <dbReference type="EMBL" id="CAE4654433.1"/>
    </source>
</evidence>
<comment type="similarity">
    <text evidence="2 6">Belongs to the CTL (choline transporter-like) family.</text>
</comment>
<feature type="transmembrane region" description="Helical" evidence="6">
    <location>
        <begin position="111"/>
        <end position="133"/>
    </location>
</feature>
<feature type="transmembrane region" description="Helical" evidence="6">
    <location>
        <begin position="235"/>
        <end position="253"/>
    </location>
</feature>
<dbReference type="PANTHER" id="PTHR12385:SF4">
    <property type="entry name" value="PROTEIN PNS1"/>
    <property type="match status" value="1"/>
</dbReference>
<dbReference type="GO" id="GO:0005886">
    <property type="term" value="C:plasma membrane"/>
    <property type="evidence" value="ECO:0007669"/>
    <property type="project" value="UniProtKB-SubCell"/>
</dbReference>
<feature type="transmembrane region" description="Helical" evidence="6">
    <location>
        <begin position="165"/>
        <end position="186"/>
    </location>
</feature>
<dbReference type="PANTHER" id="PTHR12385">
    <property type="entry name" value="CHOLINE TRANSPORTER-LIKE (SLC FAMILY 44)"/>
    <property type="match status" value="1"/>
</dbReference>
<gene>
    <name evidence="7" type="ORF">DBRI00130_LOCUS38808</name>
</gene>
<feature type="transmembrane region" description="Helical" evidence="6">
    <location>
        <begin position="260"/>
        <end position="276"/>
    </location>
</feature>
<feature type="transmembrane region" description="Helical" evidence="6">
    <location>
        <begin position="432"/>
        <end position="450"/>
    </location>
</feature>
<evidence type="ECO:0000256" key="6">
    <source>
        <dbReference type="RuleBase" id="RU368066"/>
    </source>
</evidence>
<keyword evidence="5 6" id="KW-0472">Membrane</keyword>
<protein>
    <recommendedName>
        <fullName evidence="6">Choline transporter-like protein</fullName>
    </recommendedName>
</protein>
<accession>A0A7S4VWE0</accession>
<keyword evidence="4 6" id="KW-1133">Transmembrane helix</keyword>
<feature type="transmembrane region" description="Helical" evidence="6">
    <location>
        <begin position="66"/>
        <end position="84"/>
    </location>
</feature>
<organism evidence="7">
    <name type="scientific">Ditylum brightwellii</name>
    <dbReference type="NCBI Taxonomy" id="49249"/>
    <lineage>
        <taxon>Eukaryota</taxon>
        <taxon>Sar</taxon>
        <taxon>Stramenopiles</taxon>
        <taxon>Ochrophyta</taxon>
        <taxon>Bacillariophyta</taxon>
        <taxon>Mediophyceae</taxon>
        <taxon>Lithodesmiophycidae</taxon>
        <taxon>Lithodesmiales</taxon>
        <taxon>Lithodesmiaceae</taxon>
        <taxon>Ditylum</taxon>
    </lineage>
</organism>
<evidence type="ECO:0000256" key="1">
    <source>
        <dbReference type="ARBA" id="ARBA00004141"/>
    </source>
</evidence>
<feature type="transmembrane region" description="Helical" evidence="6">
    <location>
        <begin position="296"/>
        <end position="315"/>
    </location>
</feature>
<comment type="function">
    <text evidence="6">Choline transporter.</text>
</comment>
<feature type="transmembrane region" description="Helical" evidence="6">
    <location>
        <begin position="392"/>
        <end position="412"/>
    </location>
</feature>
<dbReference type="EMBL" id="HBNS01053152">
    <property type="protein sequence ID" value="CAE4654433.1"/>
    <property type="molecule type" value="Transcribed_RNA"/>
</dbReference>
<dbReference type="InterPro" id="IPR007603">
    <property type="entry name" value="Choline_transptr-like"/>
</dbReference>
<name>A0A7S4VWE0_9STRA</name>
<dbReference type="GO" id="GO:0022857">
    <property type="term" value="F:transmembrane transporter activity"/>
    <property type="evidence" value="ECO:0007669"/>
    <property type="project" value="UniProtKB-UniRule"/>
</dbReference>
<evidence type="ECO:0000256" key="5">
    <source>
        <dbReference type="ARBA" id="ARBA00023136"/>
    </source>
</evidence>
<proteinExistence type="inferred from homology"/>
<dbReference type="AlphaFoldDB" id="A0A7S4VWE0"/>
<reference evidence="7" key="1">
    <citation type="submission" date="2021-01" db="EMBL/GenBank/DDBJ databases">
        <authorList>
            <person name="Corre E."/>
            <person name="Pelletier E."/>
            <person name="Niang G."/>
            <person name="Scheremetjew M."/>
            <person name="Finn R."/>
            <person name="Kale V."/>
            <person name="Holt S."/>
            <person name="Cochrane G."/>
            <person name="Meng A."/>
            <person name="Brown T."/>
            <person name="Cohen L."/>
        </authorList>
    </citation>
    <scope>NUCLEOTIDE SEQUENCE</scope>
    <source>
        <strain evidence="7">GSO104</strain>
    </source>
</reference>
<dbReference type="Pfam" id="PF04515">
    <property type="entry name" value="Choline_transpo"/>
    <property type="match status" value="1"/>
</dbReference>
<sequence length="494" mass="53777">MAFGIGGNKGSDPPVVQGVVIGEAVPPPADGKWGNTEPSGDYVQEDYAREFNGLKGEHQPKRFHDVFWGILFVAHLGFMGYLLYETLTNSFANGDDEADIADYVELDYSGVAIHTSVCAVSAIGISMVSLGFLMRHAKELVKMSLFFSVAMSLAVGVLGLLGGQIYMAVLGFIGAALGACYAWSIWSRIPFAAANLNTAITGVKANTGLAVIAFFYLIVAFVWSVWWIAAAGGSLQYYGGWIVFLFLISFYWVHQVIQNTVHVTSAGVIGTWWFVPSEASRCCSPAVKDSFVRATTFSFGSICLGSLIVAIIQALRALNNMTKEQDECNFLHCIIDCILGCLESIIEYFNKWAYVYVGLYGYSYIDAGKNVMSLFQNKGWTVLITDSLVENVLFMMACGIGLITGLIGYVYAKLDEDVFAGLYIEDAGVPGFLIGLFVGFLMGSVLLSVVESAVNTVIVCFAESPGEFQTNHPMLSREMRAAWKEAWPSECAEM</sequence>
<feature type="transmembrane region" description="Helical" evidence="6">
    <location>
        <begin position="207"/>
        <end position="229"/>
    </location>
</feature>
<evidence type="ECO:0000256" key="4">
    <source>
        <dbReference type="ARBA" id="ARBA00022989"/>
    </source>
</evidence>
<keyword evidence="3 6" id="KW-0812">Transmembrane</keyword>
<feature type="transmembrane region" description="Helical" evidence="6">
    <location>
        <begin position="140"/>
        <end position="159"/>
    </location>
</feature>
<evidence type="ECO:0000256" key="2">
    <source>
        <dbReference type="ARBA" id="ARBA00007168"/>
    </source>
</evidence>